<feature type="region of interest" description="Disordered" evidence="7">
    <location>
        <begin position="748"/>
        <end position="786"/>
    </location>
</feature>
<evidence type="ECO:0000256" key="7">
    <source>
        <dbReference type="SAM" id="MobiDB-lite"/>
    </source>
</evidence>
<dbReference type="Pfam" id="PF00384">
    <property type="entry name" value="Molybdopterin"/>
    <property type="match status" value="1"/>
</dbReference>
<dbReference type="SUPFAM" id="SSF53706">
    <property type="entry name" value="Formate dehydrogenase/DMSO reductase, domains 1-3"/>
    <property type="match status" value="1"/>
</dbReference>
<dbReference type="InterPro" id="IPR041460">
    <property type="entry name" value="Molybdopterin_N"/>
</dbReference>
<dbReference type="PROSITE" id="PS00932">
    <property type="entry name" value="MOLYBDOPTERIN_PROK_3"/>
    <property type="match status" value="1"/>
</dbReference>
<dbReference type="InterPro" id="IPR009010">
    <property type="entry name" value="Asp_de-COase-like_dom_sf"/>
</dbReference>
<feature type="domain" description="Molybdopterin dinucleotide-binding" evidence="9">
    <location>
        <begin position="630"/>
        <end position="743"/>
    </location>
</feature>
<keyword evidence="3" id="KW-0500">Molybdenum</keyword>
<feature type="domain" description="Molybdopterin oxidoreductase N-terminal" evidence="10">
    <location>
        <begin position="18"/>
        <end position="53"/>
    </location>
</feature>
<dbReference type="PANTHER" id="PTHR43742:SF10">
    <property type="entry name" value="TRIMETHYLAMINE-N-OXIDE REDUCTASE 2"/>
    <property type="match status" value="1"/>
</dbReference>
<reference evidence="11 12" key="1">
    <citation type="submission" date="2024-09" db="EMBL/GenBank/DDBJ databases">
        <title>The Natural Products Discovery Center: Release of the First 8490 Sequenced Strains for Exploring Actinobacteria Biosynthetic Diversity.</title>
        <authorList>
            <person name="Kalkreuter E."/>
            <person name="Kautsar S.A."/>
            <person name="Yang D."/>
            <person name="Bader C.D."/>
            <person name="Teijaro C.N."/>
            <person name="Fluegel L."/>
            <person name="Davis C.M."/>
            <person name="Simpson J.R."/>
            <person name="Lauterbach L."/>
            <person name="Steele A.D."/>
            <person name="Gui C."/>
            <person name="Meng S."/>
            <person name="Li G."/>
            <person name="Viehrig K."/>
            <person name="Ye F."/>
            <person name="Su P."/>
            <person name="Kiefer A.F."/>
            <person name="Nichols A."/>
            <person name="Cepeda A.J."/>
            <person name="Yan W."/>
            <person name="Fan B."/>
            <person name="Jiang Y."/>
            <person name="Adhikari A."/>
            <person name="Zheng C.-J."/>
            <person name="Schuster L."/>
            <person name="Cowan T.M."/>
            <person name="Smanski M.J."/>
            <person name="Chevrette M.G."/>
            <person name="De Carvalho L.P.S."/>
            <person name="Shen B."/>
        </authorList>
    </citation>
    <scope>NUCLEOTIDE SEQUENCE [LARGE SCALE GENOMIC DNA]</scope>
    <source>
        <strain evidence="11 12">NPDC060353</strain>
    </source>
</reference>
<dbReference type="RefSeq" id="WP_258935707.1">
    <property type="nucleotide sequence ID" value="NZ_JANBBF010000008.1"/>
</dbReference>
<evidence type="ECO:0000256" key="3">
    <source>
        <dbReference type="ARBA" id="ARBA00022505"/>
    </source>
</evidence>
<evidence type="ECO:0000259" key="8">
    <source>
        <dbReference type="Pfam" id="PF00384"/>
    </source>
</evidence>
<dbReference type="InterPro" id="IPR006657">
    <property type="entry name" value="MoPterin_dinucl-bd_dom"/>
</dbReference>
<dbReference type="InterPro" id="IPR006656">
    <property type="entry name" value="Mopterin_OxRdtase"/>
</dbReference>
<feature type="region of interest" description="Disordered" evidence="7">
    <location>
        <begin position="639"/>
        <end position="671"/>
    </location>
</feature>
<comment type="cofactor">
    <cofactor evidence="1">
        <name>Mo-bis(molybdopterin guanine dinucleotide)</name>
        <dbReference type="ChEBI" id="CHEBI:60539"/>
    </cofactor>
</comment>
<evidence type="ECO:0000256" key="5">
    <source>
        <dbReference type="ARBA" id="ARBA00022764"/>
    </source>
</evidence>
<dbReference type="InterPro" id="IPR041954">
    <property type="entry name" value="CT_DMSOR/BSOR/TMAOR"/>
</dbReference>
<evidence type="ECO:0000259" key="10">
    <source>
        <dbReference type="Pfam" id="PF18364"/>
    </source>
</evidence>
<evidence type="ECO:0000313" key="12">
    <source>
        <dbReference type="Proteomes" id="UP001598673"/>
    </source>
</evidence>
<dbReference type="EMBL" id="JBHXCV010000006">
    <property type="protein sequence ID" value="MFD6794166.1"/>
    <property type="molecule type" value="Genomic_DNA"/>
</dbReference>
<name>A0ABW6G4N6_9PSEU</name>
<feature type="domain" description="Molybdopterin oxidoreductase" evidence="8">
    <location>
        <begin position="59"/>
        <end position="512"/>
    </location>
</feature>
<comment type="similarity">
    <text evidence="2">Belongs to the prokaryotic molybdopterin-containing oxidoreductase family.</text>
</comment>
<keyword evidence="6" id="KW-0560">Oxidoreductase</keyword>
<dbReference type="InterPro" id="IPR006655">
    <property type="entry name" value="Mopterin_OxRdtase_prok_CS"/>
</dbReference>
<dbReference type="Gene3D" id="3.40.50.740">
    <property type="match status" value="1"/>
</dbReference>
<dbReference type="InterPro" id="IPR050612">
    <property type="entry name" value="Prok_Mopterin_Oxidored"/>
</dbReference>
<comment type="caution">
    <text evidence="11">The sequence shown here is derived from an EMBL/GenBank/DDBJ whole genome shotgun (WGS) entry which is preliminary data.</text>
</comment>
<dbReference type="PANTHER" id="PTHR43742">
    <property type="entry name" value="TRIMETHYLAMINE-N-OXIDE REDUCTASE"/>
    <property type="match status" value="1"/>
</dbReference>
<dbReference type="Pfam" id="PF18364">
    <property type="entry name" value="Molybdopterin_N"/>
    <property type="match status" value="1"/>
</dbReference>
<keyword evidence="5" id="KW-0574">Periplasm</keyword>
<evidence type="ECO:0000313" key="11">
    <source>
        <dbReference type="EMBL" id="MFD6794166.1"/>
    </source>
</evidence>
<evidence type="ECO:0000259" key="9">
    <source>
        <dbReference type="Pfam" id="PF01568"/>
    </source>
</evidence>
<dbReference type="Gene3D" id="2.40.40.20">
    <property type="match status" value="1"/>
</dbReference>
<dbReference type="Gene3D" id="3.40.228.10">
    <property type="entry name" value="Dimethylsulfoxide Reductase, domain 2"/>
    <property type="match status" value="1"/>
</dbReference>
<evidence type="ECO:0000256" key="4">
    <source>
        <dbReference type="ARBA" id="ARBA00022723"/>
    </source>
</evidence>
<organism evidence="11 12">
    <name type="scientific">Prauserella salsuginis</name>
    <dbReference type="NCBI Taxonomy" id="387889"/>
    <lineage>
        <taxon>Bacteria</taxon>
        <taxon>Bacillati</taxon>
        <taxon>Actinomycetota</taxon>
        <taxon>Actinomycetes</taxon>
        <taxon>Pseudonocardiales</taxon>
        <taxon>Pseudonocardiaceae</taxon>
        <taxon>Prauserella</taxon>
        <taxon>Prauserella salsuginis group</taxon>
    </lineage>
</organism>
<dbReference type="Pfam" id="PF01568">
    <property type="entry name" value="Molydop_binding"/>
    <property type="match status" value="1"/>
</dbReference>
<dbReference type="Proteomes" id="UP001598673">
    <property type="component" value="Unassembled WGS sequence"/>
</dbReference>
<evidence type="ECO:0000256" key="6">
    <source>
        <dbReference type="ARBA" id="ARBA00023002"/>
    </source>
</evidence>
<proteinExistence type="inferred from homology"/>
<dbReference type="SUPFAM" id="SSF50692">
    <property type="entry name" value="ADC-like"/>
    <property type="match status" value="1"/>
</dbReference>
<dbReference type="Gene3D" id="3.90.55.10">
    <property type="entry name" value="Dimethylsulfoxide Reductase, domain 3"/>
    <property type="match status" value="1"/>
</dbReference>
<protein>
    <submittedName>
        <fullName evidence="11">Molybdopterin-dependent oxidoreductase</fullName>
    </submittedName>
</protein>
<feature type="compositionally biased region" description="Basic and acidic residues" evidence="7">
    <location>
        <begin position="649"/>
        <end position="671"/>
    </location>
</feature>
<evidence type="ECO:0000256" key="1">
    <source>
        <dbReference type="ARBA" id="ARBA00001942"/>
    </source>
</evidence>
<dbReference type="CDD" id="cd02793">
    <property type="entry name" value="MopB_CT_DMSOR-BSOR-TMAOR"/>
    <property type="match status" value="1"/>
</dbReference>
<keyword evidence="12" id="KW-1185">Reference proteome</keyword>
<gene>
    <name evidence="11" type="ORF">ACFWGY_12570</name>
</gene>
<keyword evidence="4" id="KW-0479">Metal-binding</keyword>
<evidence type="ECO:0000256" key="2">
    <source>
        <dbReference type="ARBA" id="ARBA00010312"/>
    </source>
</evidence>
<accession>A0ABW6G4N6</accession>
<sequence>MTGDSSAGETIRTPTTFHWGRYDVLSSGDRVVALEPHPGDPDPSPIGAGVPEVNHAPYRITRPIVREGWLRGDHGSERGRDRFVAVSWDRASDLAAGELARVRDEHGPAAIYGGSYGWGSAGRFHHPQSQIHRFLAMAGGYTASVNTYSFAAMEVVLPHVIGGGPTSLHERGPTWREITEHAGLVVSFGGLAAKNTQMVPGGPSRHTQTSWQRAAAEAGVRFVNVSPVRDDAAADLGAQWLPLRPGTDTALMLALIHVLLTEDLADTDFANRCCSGFDRLRDYVLGRGDGTAKDPAWATGITGVPAGDIRDLARTIAAHRTVINLAWSIQRHDHGEQPYWAGIALAALSGSCGLPGGGPAGGLGIAEHGTRGHRRIAALPQPPGGAVARIPVARVADMLLDPGATIDYDGERITFPDIRLVYWAGGNPFHHHQDLGRLERAWRRPDTVIVHESWWNATATRADIVFPVATTLERDDFALGSADSTISAMHRAVPPPAEVRTDHAVFAGLAERLGFGERFTEGRSEWQWVRELYDRTRDRLRDEGVDLPGFDAFWNAGSAALPEKDMTPDGGSFAALRADPAAAPLATPSGRIELVSDTVAAFGYPDCPGMPMWLEPYERLGTEAAERHGLHLVSNQPKTRLHSQYDGGRVSRESKVGGREPVDLHPDDARARGIADGDTVRIHNDRGACLAGARLTDAVRPGVAVLATGAWYDPDADGLCRHGNPNVLTRDVGTSRLAQGPTSGTTLVEIEPAGPDVPDVRAFDPPEIVDDDTGHAPTTLPSGRPG</sequence>